<keyword evidence="1" id="KW-0175">Coiled coil</keyword>
<comment type="caution">
    <text evidence="2">The sequence shown here is derived from an EMBL/GenBank/DDBJ whole genome shotgun (WGS) entry which is preliminary data.</text>
</comment>
<name>A0ABX0JBT1_9BACL</name>
<gene>
    <name evidence="2" type="ORF">G9U52_29530</name>
</gene>
<keyword evidence="3" id="KW-1185">Reference proteome</keyword>
<dbReference type="RefSeq" id="WP_166154453.1">
    <property type="nucleotide sequence ID" value="NZ_JAAOIW010000015.1"/>
</dbReference>
<dbReference type="Proteomes" id="UP001165962">
    <property type="component" value="Unassembled WGS sequence"/>
</dbReference>
<accession>A0ABX0JBT1</accession>
<evidence type="ECO:0000313" key="3">
    <source>
        <dbReference type="Proteomes" id="UP001165962"/>
    </source>
</evidence>
<proteinExistence type="predicted"/>
<protein>
    <submittedName>
        <fullName evidence="2">Uncharacterized protein</fullName>
    </submittedName>
</protein>
<dbReference type="InterPro" id="IPR048062">
    <property type="entry name" value="SE1832-like"/>
</dbReference>
<organism evidence="2 3">
    <name type="scientific">Paenibacillus agricola</name>
    <dbReference type="NCBI Taxonomy" id="2716264"/>
    <lineage>
        <taxon>Bacteria</taxon>
        <taxon>Bacillati</taxon>
        <taxon>Bacillota</taxon>
        <taxon>Bacilli</taxon>
        <taxon>Bacillales</taxon>
        <taxon>Paenibacillaceae</taxon>
        <taxon>Paenibacillus</taxon>
    </lineage>
</organism>
<evidence type="ECO:0000256" key="1">
    <source>
        <dbReference type="SAM" id="Coils"/>
    </source>
</evidence>
<evidence type="ECO:0000313" key="2">
    <source>
        <dbReference type="EMBL" id="NHN33965.1"/>
    </source>
</evidence>
<dbReference type="EMBL" id="JAAOIW010000015">
    <property type="protein sequence ID" value="NHN33965.1"/>
    <property type="molecule type" value="Genomic_DNA"/>
</dbReference>
<feature type="coiled-coil region" evidence="1">
    <location>
        <begin position="3"/>
        <end position="47"/>
    </location>
</feature>
<reference evidence="2" key="1">
    <citation type="submission" date="2020-03" db="EMBL/GenBank/DDBJ databases">
        <title>Draft sequencing of Paenibacilllus sp. S3N08.</title>
        <authorList>
            <person name="Kim D.-U."/>
        </authorList>
    </citation>
    <scope>NUCLEOTIDE SEQUENCE</scope>
    <source>
        <strain evidence="2">S3N08</strain>
    </source>
</reference>
<sequence>MTNDQKKARIAELKMDYIRLQEDMEKMESNGVNMDNAERQLVAIEEELKQLHQ</sequence>
<dbReference type="NCBIfam" id="NF040877">
    <property type="entry name" value="SE1832_fam"/>
    <property type="match status" value="1"/>
</dbReference>